<keyword evidence="1" id="KW-0597">Phosphoprotein</keyword>
<evidence type="ECO:0000259" key="3">
    <source>
        <dbReference type="PROSITE" id="PS50883"/>
    </source>
</evidence>
<dbReference type="InterPro" id="IPR011006">
    <property type="entry name" value="CheY-like_superfamily"/>
</dbReference>
<feature type="domain" description="EAL" evidence="3">
    <location>
        <begin position="140"/>
        <end position="392"/>
    </location>
</feature>
<comment type="caution">
    <text evidence="4">The sequence shown here is derived from an EMBL/GenBank/DDBJ whole genome shotgun (WGS) entry which is preliminary data.</text>
</comment>
<dbReference type="PROSITE" id="PS50883">
    <property type="entry name" value="EAL"/>
    <property type="match status" value="1"/>
</dbReference>
<dbReference type="AlphaFoldDB" id="A0AB33WJ03"/>
<dbReference type="SMART" id="SM00052">
    <property type="entry name" value="EAL"/>
    <property type="match status" value="1"/>
</dbReference>
<evidence type="ECO:0000256" key="1">
    <source>
        <dbReference type="PROSITE-ProRule" id="PRU00169"/>
    </source>
</evidence>
<dbReference type="RefSeq" id="WP_009051496.1">
    <property type="nucleotide sequence ID" value="NZ_CM001490.1"/>
</dbReference>
<dbReference type="EMBL" id="AHOT01000029">
    <property type="protein sequence ID" value="EIM13314.1"/>
    <property type="molecule type" value="Genomic_DNA"/>
</dbReference>
<evidence type="ECO:0000313" key="5">
    <source>
        <dbReference type="Proteomes" id="UP000003790"/>
    </source>
</evidence>
<dbReference type="Pfam" id="PF00563">
    <property type="entry name" value="EAL"/>
    <property type="match status" value="1"/>
</dbReference>
<accession>A0AB33WJ03</accession>
<dbReference type="GO" id="GO:0000160">
    <property type="term" value="P:phosphorelay signal transduction system"/>
    <property type="evidence" value="ECO:0007669"/>
    <property type="project" value="InterPro"/>
</dbReference>
<sequence length="399" mass="45107">MSELRFLVLEDHAFQRAVAVKMLQRAGHCQVLEAADGHEALMLLRERGAVDIALCDMRMMGMDGLMFLRGAGEAGLVRAVVILSELAPQLRRTVEQILRMQDFRLLGSIEKPLDPRMLEKILKKYRLSPQQWVGGAKGIVVPSDQEVRLGLKRQEFRAYYQPKVCLERGECIGAEVLVRWVRGKTSMLSPAEFLPVIEHFALYDELFTSLLDQGLSMQRMVQKYGRFYLAFNLDVSQLANPRLPQLIQLALQRHELPASGLVLELDEDSIAGVPAASLETMVRLRMMGCGLSINDFGVGYSSLERLRQMPFSEVKLDAGFIHNMMQQPRYRTVIRNALTLARELKMTVVAEGVESEAQLNCLKQMGCDVGQGYYYARPMNSMDLMAWLFERGVKISCQA</sequence>
<dbReference type="PANTHER" id="PTHR33121:SF70">
    <property type="entry name" value="SIGNALING PROTEIN YKOW"/>
    <property type="match status" value="1"/>
</dbReference>
<dbReference type="InterPro" id="IPR001789">
    <property type="entry name" value="Sig_transdc_resp-reg_receiver"/>
</dbReference>
<proteinExistence type="predicted"/>
<dbReference type="GO" id="GO:0071111">
    <property type="term" value="F:cyclic-guanylate-specific phosphodiesterase activity"/>
    <property type="evidence" value="ECO:0007669"/>
    <property type="project" value="InterPro"/>
</dbReference>
<dbReference type="Gene3D" id="3.20.20.450">
    <property type="entry name" value="EAL domain"/>
    <property type="match status" value="1"/>
</dbReference>
<dbReference type="PANTHER" id="PTHR33121">
    <property type="entry name" value="CYCLIC DI-GMP PHOSPHODIESTERASE PDEF"/>
    <property type="match status" value="1"/>
</dbReference>
<dbReference type="CDD" id="cd01948">
    <property type="entry name" value="EAL"/>
    <property type="match status" value="1"/>
</dbReference>
<dbReference type="SMART" id="SM00448">
    <property type="entry name" value="REC"/>
    <property type="match status" value="1"/>
</dbReference>
<dbReference type="Gene3D" id="3.40.50.2300">
    <property type="match status" value="1"/>
</dbReference>
<dbReference type="SUPFAM" id="SSF141868">
    <property type="entry name" value="EAL domain-like"/>
    <property type="match status" value="1"/>
</dbReference>
<dbReference type="InterPro" id="IPR035919">
    <property type="entry name" value="EAL_sf"/>
</dbReference>
<dbReference type="SUPFAM" id="SSF52172">
    <property type="entry name" value="CheY-like"/>
    <property type="match status" value="1"/>
</dbReference>
<gene>
    <name evidence="4" type="ORF">PchlO6_6069</name>
</gene>
<feature type="domain" description="Response regulatory" evidence="2">
    <location>
        <begin position="5"/>
        <end position="126"/>
    </location>
</feature>
<name>A0AB33WJ03_9PSED</name>
<evidence type="ECO:0000259" key="2">
    <source>
        <dbReference type="PROSITE" id="PS50110"/>
    </source>
</evidence>
<dbReference type="PROSITE" id="PS50110">
    <property type="entry name" value="RESPONSE_REGULATORY"/>
    <property type="match status" value="1"/>
</dbReference>
<dbReference type="InterPro" id="IPR001633">
    <property type="entry name" value="EAL_dom"/>
</dbReference>
<dbReference type="Proteomes" id="UP000003790">
    <property type="component" value="Chromosome"/>
</dbReference>
<protein>
    <submittedName>
        <fullName evidence="4">Response regulator receiver domain/EAL domain protein</fullName>
    </submittedName>
</protein>
<organism evidence="4 5">
    <name type="scientific">Pseudomonas chlororaphis O6</name>
    <dbReference type="NCBI Taxonomy" id="1037915"/>
    <lineage>
        <taxon>Bacteria</taxon>
        <taxon>Pseudomonadati</taxon>
        <taxon>Pseudomonadota</taxon>
        <taxon>Gammaproteobacteria</taxon>
        <taxon>Pseudomonadales</taxon>
        <taxon>Pseudomonadaceae</taxon>
        <taxon>Pseudomonas</taxon>
    </lineage>
</organism>
<reference evidence="4 5" key="1">
    <citation type="journal article" date="2012" name="PLoS Genet.">
        <title>Comparative Genomics of Plant-Associated Pseudomonas spp.: Insights into Diversity and Inheritance of Traits Involved in Multitrophic Interactions.</title>
        <authorList>
            <person name="Loper J.E."/>
            <person name="Hassan K.A."/>
            <person name="Mavrodi D.V."/>
            <person name="Davis E.W.II."/>
            <person name="Lim C.K."/>
            <person name="Shaffer B.T."/>
            <person name="Elbourne L.D."/>
            <person name="Stockwell V.O."/>
            <person name="Hartney S.L."/>
            <person name="Breakwell K."/>
            <person name="Henkels M.D."/>
            <person name="Tetu S.G."/>
            <person name="Rangel L.I."/>
            <person name="Kidarsa T.A."/>
            <person name="Wilson N.L."/>
            <person name="van de Mortel J.E."/>
            <person name="Song C."/>
            <person name="Blumhagen R."/>
            <person name="Radune D."/>
            <person name="Hostetler J.B."/>
            <person name="Brinkac L.M."/>
            <person name="Durkin A.S."/>
            <person name="Kluepfel D.A."/>
            <person name="Wechter W.P."/>
            <person name="Anderson A.J."/>
            <person name="Kim Y.C."/>
            <person name="Pierson L.S.III."/>
            <person name="Pierson E.A."/>
            <person name="Lindow S.E."/>
            <person name="Kobayashi D.Y."/>
            <person name="Raaijmakers J.M."/>
            <person name="Weller D.M."/>
            <person name="Thomashow L.S."/>
            <person name="Allen A.E."/>
            <person name="Paulsen I.T."/>
        </authorList>
    </citation>
    <scope>NUCLEOTIDE SEQUENCE [LARGE SCALE GENOMIC DNA]</scope>
    <source>
        <strain evidence="4 5">O6</strain>
    </source>
</reference>
<feature type="modified residue" description="4-aspartylphosphate" evidence="1">
    <location>
        <position position="56"/>
    </location>
</feature>
<evidence type="ECO:0000313" key="4">
    <source>
        <dbReference type="EMBL" id="EIM13314.1"/>
    </source>
</evidence>
<dbReference type="InterPro" id="IPR050706">
    <property type="entry name" value="Cyclic-di-GMP_PDE-like"/>
</dbReference>
<dbReference type="Pfam" id="PF00072">
    <property type="entry name" value="Response_reg"/>
    <property type="match status" value="1"/>
</dbReference>